<feature type="transmembrane region" description="Helical" evidence="2">
    <location>
        <begin position="213"/>
        <end position="231"/>
    </location>
</feature>
<keyword evidence="2" id="KW-0812">Transmembrane</keyword>
<evidence type="ECO:0000313" key="3">
    <source>
        <dbReference type="EMBL" id="ANZ76844.1"/>
    </source>
</evidence>
<feature type="transmembrane region" description="Helical" evidence="2">
    <location>
        <begin position="279"/>
        <end position="297"/>
    </location>
</feature>
<feature type="transmembrane region" description="Helical" evidence="2">
    <location>
        <begin position="94"/>
        <end position="111"/>
    </location>
</feature>
<accession>A0A1B2JFJ8</accession>
<feature type="compositionally biased region" description="Polar residues" evidence="1">
    <location>
        <begin position="1"/>
        <end position="13"/>
    </location>
</feature>
<feature type="transmembrane region" description="Helical" evidence="2">
    <location>
        <begin position="393"/>
        <end position="414"/>
    </location>
</feature>
<dbReference type="PANTHER" id="PTHR36840">
    <property type="entry name" value="BLL5714 PROTEIN"/>
    <property type="match status" value="1"/>
</dbReference>
<evidence type="ECO:0000313" key="4">
    <source>
        <dbReference type="Proteomes" id="UP000094565"/>
    </source>
</evidence>
<dbReference type="OrthoDB" id="191995at2759"/>
<name>A0A1B2JFJ8_PICPA</name>
<keyword evidence="4" id="KW-1185">Reference proteome</keyword>
<sequence>MATPNTGYSSTIEGSPLTNEQEEQPTLEEEDLAVLTDSEAEVGEFVRKYGDINFKYIRKPKGSVWFIRPHALNFFKDGVLYRTKEERTSGKTELFLDLMYVGIIANLAGAACEEATIGALLKYALLFIPAWVVWSDIKDFTNYYYNEDLSQKLYILWILVLLTLFANSNGELLDGPKGAAFTIVPYILCRLSLAFSLWFYSYFIPQHRVQMRIYADTIFFTSALWVPVIFVSTKSKIILAVVIIILEQLLFCICYHPATKRALKLRMSTALNIEHEVERFGVFVTIAIGEFLYKVVAEGPLGAGFSSKFVRGILLLLTAYDLFWIYQNGSTSTKATHALRRNGWTAISWIYFHLPLVGGLVLAADAGGDIAASDLASFPEQLWSASEDEEKKLFVLSLFFTGGLCVVLICIAVLGMLDLPHDPPEMHIVSRFWRVVWRIPAGILIFLLSFAGLDYTVLMGAVTGVLTALLIYESIVLTPRENLGYLCEN</sequence>
<gene>
    <name evidence="3" type="ORF">ATY40_BA7504179</name>
</gene>
<feature type="transmembrane region" description="Helical" evidence="2">
    <location>
        <begin position="237"/>
        <end position="258"/>
    </location>
</feature>
<dbReference type="PANTHER" id="PTHR36840:SF1">
    <property type="entry name" value="BLL5714 PROTEIN"/>
    <property type="match status" value="1"/>
</dbReference>
<feature type="transmembrane region" description="Helical" evidence="2">
    <location>
        <begin position="309"/>
        <end position="326"/>
    </location>
</feature>
<keyword evidence="2" id="KW-0472">Membrane</keyword>
<feature type="transmembrane region" description="Helical" evidence="2">
    <location>
        <begin position="346"/>
        <end position="364"/>
    </location>
</feature>
<protein>
    <submittedName>
        <fullName evidence="3">BA75_04179T0</fullName>
    </submittedName>
</protein>
<proteinExistence type="predicted"/>
<keyword evidence="2" id="KW-1133">Transmembrane helix</keyword>
<reference evidence="3 4" key="1">
    <citation type="submission" date="2016-02" db="EMBL/GenBank/DDBJ databases">
        <title>Comparative genomic and transcriptomic foundation for Pichia pastoris.</title>
        <authorList>
            <person name="Love K.R."/>
            <person name="Shah K.A."/>
            <person name="Whittaker C.A."/>
            <person name="Wu J."/>
            <person name="Bartlett M.C."/>
            <person name="Ma D."/>
            <person name="Leeson R.L."/>
            <person name="Priest M."/>
            <person name="Young S.K."/>
            <person name="Love J.C."/>
        </authorList>
    </citation>
    <scope>NUCLEOTIDE SEQUENCE [LARGE SCALE GENOMIC DNA]</scope>
    <source>
        <strain evidence="3 4">ATCC 28485</strain>
    </source>
</reference>
<dbReference type="Pfam" id="PF06772">
    <property type="entry name" value="LtrA"/>
    <property type="match status" value="1"/>
</dbReference>
<feature type="transmembrane region" description="Helical" evidence="2">
    <location>
        <begin position="117"/>
        <end position="137"/>
    </location>
</feature>
<feature type="transmembrane region" description="Helical" evidence="2">
    <location>
        <begin position="149"/>
        <end position="166"/>
    </location>
</feature>
<feature type="transmembrane region" description="Helical" evidence="2">
    <location>
        <begin position="457"/>
        <end position="477"/>
    </location>
</feature>
<feature type="transmembrane region" description="Helical" evidence="2">
    <location>
        <begin position="435"/>
        <end position="451"/>
    </location>
</feature>
<organism evidence="3 4">
    <name type="scientific">Komagataella pastoris</name>
    <name type="common">Yeast</name>
    <name type="synonym">Pichia pastoris</name>
    <dbReference type="NCBI Taxonomy" id="4922"/>
    <lineage>
        <taxon>Eukaryota</taxon>
        <taxon>Fungi</taxon>
        <taxon>Dikarya</taxon>
        <taxon>Ascomycota</taxon>
        <taxon>Saccharomycotina</taxon>
        <taxon>Pichiomycetes</taxon>
        <taxon>Pichiales</taxon>
        <taxon>Pichiaceae</taxon>
        <taxon>Komagataella</taxon>
    </lineage>
</organism>
<dbReference type="EMBL" id="CP014586">
    <property type="protein sequence ID" value="ANZ76844.1"/>
    <property type="molecule type" value="Genomic_DNA"/>
</dbReference>
<dbReference type="Proteomes" id="UP000094565">
    <property type="component" value="Chromosome 3"/>
</dbReference>
<dbReference type="AlphaFoldDB" id="A0A1B2JFJ8"/>
<evidence type="ECO:0000256" key="2">
    <source>
        <dbReference type="SAM" id="Phobius"/>
    </source>
</evidence>
<dbReference type="InterPro" id="IPR010640">
    <property type="entry name" value="Low_temperature_requirement_A"/>
</dbReference>
<feature type="transmembrane region" description="Helical" evidence="2">
    <location>
        <begin position="178"/>
        <end position="201"/>
    </location>
</feature>
<feature type="region of interest" description="Disordered" evidence="1">
    <location>
        <begin position="1"/>
        <end position="27"/>
    </location>
</feature>
<evidence type="ECO:0000256" key="1">
    <source>
        <dbReference type="SAM" id="MobiDB-lite"/>
    </source>
</evidence>